<proteinExistence type="predicted"/>
<evidence type="ECO:0000313" key="2">
    <source>
        <dbReference type="Proteomes" id="UP001163603"/>
    </source>
</evidence>
<dbReference type="EMBL" id="CM047748">
    <property type="protein sequence ID" value="KAJ0014138.1"/>
    <property type="molecule type" value="Genomic_DNA"/>
</dbReference>
<evidence type="ECO:0000313" key="1">
    <source>
        <dbReference type="EMBL" id="KAJ0014138.1"/>
    </source>
</evidence>
<protein>
    <submittedName>
        <fullName evidence="1">Uncharacterized protein</fullName>
    </submittedName>
</protein>
<gene>
    <name evidence="1" type="ORF">Pint_20024</name>
</gene>
<accession>A0ACC0XA16</accession>
<keyword evidence="2" id="KW-1185">Reference proteome</keyword>
<reference evidence="2" key="1">
    <citation type="journal article" date="2023" name="G3 (Bethesda)">
        <title>Genome assembly and association tests identify interacting loci associated with vigor, precocity, and sex in interspecific pistachio rootstocks.</title>
        <authorList>
            <person name="Palmer W."/>
            <person name="Jacygrad E."/>
            <person name="Sagayaradj S."/>
            <person name="Cavanaugh K."/>
            <person name="Han R."/>
            <person name="Bertier L."/>
            <person name="Beede B."/>
            <person name="Kafkas S."/>
            <person name="Golino D."/>
            <person name="Preece J."/>
            <person name="Michelmore R."/>
        </authorList>
    </citation>
    <scope>NUCLEOTIDE SEQUENCE [LARGE SCALE GENOMIC DNA]</scope>
</reference>
<name>A0ACC0XA16_9ROSI</name>
<dbReference type="Proteomes" id="UP001163603">
    <property type="component" value="Chromosome 13"/>
</dbReference>
<comment type="caution">
    <text evidence="1">The sequence shown here is derived from an EMBL/GenBank/DDBJ whole genome shotgun (WGS) entry which is preliminary data.</text>
</comment>
<sequence>MVDIAGATAGIVSAVINVGKCFMSLFNHKSNLRNLETEVRRLKVERENVEGMVGDARKNAETIKETVEQWVSDVNSIVTEAEMLIDERADFRCFHLKARYKLRREISKKVKNVAELLQLREAFGNQKNGMNDH</sequence>
<organism evidence="1 2">
    <name type="scientific">Pistacia integerrima</name>
    <dbReference type="NCBI Taxonomy" id="434235"/>
    <lineage>
        <taxon>Eukaryota</taxon>
        <taxon>Viridiplantae</taxon>
        <taxon>Streptophyta</taxon>
        <taxon>Embryophyta</taxon>
        <taxon>Tracheophyta</taxon>
        <taxon>Spermatophyta</taxon>
        <taxon>Magnoliopsida</taxon>
        <taxon>eudicotyledons</taxon>
        <taxon>Gunneridae</taxon>
        <taxon>Pentapetalae</taxon>
        <taxon>rosids</taxon>
        <taxon>malvids</taxon>
        <taxon>Sapindales</taxon>
        <taxon>Anacardiaceae</taxon>
        <taxon>Pistacia</taxon>
    </lineage>
</organism>